<proteinExistence type="predicted"/>
<gene>
    <name evidence="1" type="ORF">CHS0354_013982</name>
</gene>
<comment type="caution">
    <text evidence="1">The sequence shown here is derived from an EMBL/GenBank/DDBJ whole genome shotgun (WGS) entry which is preliminary data.</text>
</comment>
<reference evidence="1" key="2">
    <citation type="journal article" date="2021" name="Genome Biol. Evol.">
        <title>Developing a high-quality reference genome for a parasitic bivalve with doubly uniparental inheritance (Bivalvia: Unionida).</title>
        <authorList>
            <person name="Smith C.H."/>
        </authorList>
    </citation>
    <scope>NUCLEOTIDE SEQUENCE</scope>
    <source>
        <strain evidence="1">CHS0354</strain>
        <tissue evidence="1">Mantle</tissue>
    </source>
</reference>
<keyword evidence="2" id="KW-1185">Reference proteome</keyword>
<accession>A0AAE0TK81</accession>
<evidence type="ECO:0000313" key="2">
    <source>
        <dbReference type="Proteomes" id="UP001195483"/>
    </source>
</evidence>
<name>A0AAE0TK81_9BIVA</name>
<evidence type="ECO:0000313" key="1">
    <source>
        <dbReference type="EMBL" id="KAK3611915.1"/>
    </source>
</evidence>
<dbReference type="Proteomes" id="UP001195483">
    <property type="component" value="Unassembled WGS sequence"/>
</dbReference>
<sequence>MSINFQLSHTNSDVYKFPVKSIISRCTSILKSHKPRCFSISYYFTQFHKSISHQSYKSRNQFPIKSHKSRCLSISHQGTEIQMSIKSHKSKYFMYNKKQFTFAKFLQPSNFDVYNKCRNLTVSVLKVEN</sequence>
<reference evidence="1" key="3">
    <citation type="submission" date="2023-05" db="EMBL/GenBank/DDBJ databases">
        <authorList>
            <person name="Smith C.H."/>
        </authorList>
    </citation>
    <scope>NUCLEOTIDE SEQUENCE</scope>
    <source>
        <strain evidence="1">CHS0354</strain>
        <tissue evidence="1">Mantle</tissue>
    </source>
</reference>
<dbReference type="EMBL" id="JAEAOA010000858">
    <property type="protein sequence ID" value="KAK3611915.1"/>
    <property type="molecule type" value="Genomic_DNA"/>
</dbReference>
<organism evidence="1 2">
    <name type="scientific">Potamilus streckersoni</name>
    <dbReference type="NCBI Taxonomy" id="2493646"/>
    <lineage>
        <taxon>Eukaryota</taxon>
        <taxon>Metazoa</taxon>
        <taxon>Spiralia</taxon>
        <taxon>Lophotrochozoa</taxon>
        <taxon>Mollusca</taxon>
        <taxon>Bivalvia</taxon>
        <taxon>Autobranchia</taxon>
        <taxon>Heteroconchia</taxon>
        <taxon>Palaeoheterodonta</taxon>
        <taxon>Unionida</taxon>
        <taxon>Unionoidea</taxon>
        <taxon>Unionidae</taxon>
        <taxon>Ambleminae</taxon>
        <taxon>Lampsilini</taxon>
        <taxon>Potamilus</taxon>
    </lineage>
</organism>
<dbReference type="AlphaFoldDB" id="A0AAE0TK81"/>
<protein>
    <submittedName>
        <fullName evidence="1">Uncharacterized protein</fullName>
    </submittedName>
</protein>
<reference evidence="1" key="1">
    <citation type="journal article" date="2021" name="Genome Biol. Evol.">
        <title>A High-Quality Reference Genome for a Parasitic Bivalve with Doubly Uniparental Inheritance (Bivalvia: Unionida).</title>
        <authorList>
            <person name="Smith C.H."/>
        </authorList>
    </citation>
    <scope>NUCLEOTIDE SEQUENCE</scope>
    <source>
        <strain evidence="1">CHS0354</strain>
    </source>
</reference>